<comment type="caution">
    <text evidence="3">The sequence shown here is derived from an EMBL/GenBank/DDBJ whole genome shotgun (WGS) entry which is preliminary data.</text>
</comment>
<name>A0A4R4E5I1_9BACT</name>
<feature type="chain" id="PRO_5020892865" description="DUF1311 domain-containing protein" evidence="2">
    <location>
        <begin position="20"/>
        <end position="136"/>
    </location>
</feature>
<feature type="signal peptide" evidence="2">
    <location>
        <begin position="1"/>
        <end position="19"/>
    </location>
</feature>
<organism evidence="3 4">
    <name type="scientific">Flaviaesturariibacter aridisoli</name>
    <dbReference type="NCBI Taxonomy" id="2545761"/>
    <lineage>
        <taxon>Bacteria</taxon>
        <taxon>Pseudomonadati</taxon>
        <taxon>Bacteroidota</taxon>
        <taxon>Chitinophagia</taxon>
        <taxon>Chitinophagales</taxon>
        <taxon>Chitinophagaceae</taxon>
        <taxon>Flaviaestuariibacter</taxon>
    </lineage>
</organism>
<evidence type="ECO:0000256" key="2">
    <source>
        <dbReference type="SAM" id="SignalP"/>
    </source>
</evidence>
<feature type="region of interest" description="Disordered" evidence="1">
    <location>
        <begin position="106"/>
        <end position="136"/>
    </location>
</feature>
<dbReference type="AlphaFoldDB" id="A0A4R4E5I1"/>
<evidence type="ECO:0000256" key="1">
    <source>
        <dbReference type="SAM" id="MobiDB-lite"/>
    </source>
</evidence>
<dbReference type="RefSeq" id="WP_131850722.1">
    <property type="nucleotide sequence ID" value="NZ_SKFH01000003.1"/>
</dbReference>
<reference evidence="3 4" key="1">
    <citation type="submission" date="2019-03" db="EMBL/GenBank/DDBJ databases">
        <authorList>
            <person name="Kim M.K.M."/>
        </authorList>
    </citation>
    <scope>NUCLEOTIDE SEQUENCE [LARGE SCALE GENOMIC DNA]</scope>
    <source>
        <strain evidence="3 4">17J68-15</strain>
    </source>
</reference>
<keyword evidence="4" id="KW-1185">Reference proteome</keyword>
<dbReference type="Proteomes" id="UP000295164">
    <property type="component" value="Unassembled WGS sequence"/>
</dbReference>
<sequence length="136" mass="15678">MKQILVLLLSFGLVGAAAAQSTDCASKLDAINRSYEEQEKAISNNPKVNAIDREYRTLMLYFYRTDRLSAQEKACAGGSRYKSCLAQANVLNESFNRRLSELRNRRMNMTERSTETDRLNTERNERLRDLRDTCSR</sequence>
<accession>A0A4R4E5I1</accession>
<evidence type="ECO:0000313" key="3">
    <source>
        <dbReference type="EMBL" id="TCZ74123.1"/>
    </source>
</evidence>
<keyword evidence="2" id="KW-0732">Signal</keyword>
<evidence type="ECO:0008006" key="5">
    <source>
        <dbReference type="Google" id="ProtNLM"/>
    </source>
</evidence>
<protein>
    <recommendedName>
        <fullName evidence="5">DUF1311 domain-containing protein</fullName>
    </recommendedName>
</protein>
<evidence type="ECO:0000313" key="4">
    <source>
        <dbReference type="Proteomes" id="UP000295164"/>
    </source>
</evidence>
<gene>
    <name evidence="3" type="ORF">E0486_03340</name>
</gene>
<proteinExistence type="predicted"/>
<dbReference type="EMBL" id="SKFH01000003">
    <property type="protein sequence ID" value="TCZ74123.1"/>
    <property type="molecule type" value="Genomic_DNA"/>
</dbReference>